<evidence type="ECO:0000256" key="2">
    <source>
        <dbReference type="SAM" id="Phobius"/>
    </source>
</evidence>
<dbReference type="Gene3D" id="1.10.287.950">
    <property type="entry name" value="Methyl-accepting chemotaxis protein"/>
    <property type="match status" value="1"/>
</dbReference>
<dbReference type="PANTHER" id="PTHR33371:SF4">
    <property type="entry name" value="INTERMEMBRANE PHOSPHOLIPID TRANSPORT SYSTEM BINDING PROTEIN MLAD"/>
    <property type="match status" value="1"/>
</dbReference>
<name>A0A7C4EQ13_9BACT</name>
<keyword evidence="2" id="KW-1133">Transmembrane helix</keyword>
<keyword evidence="1" id="KW-0175">Coiled coil</keyword>
<dbReference type="InterPro" id="IPR003399">
    <property type="entry name" value="Mce/MlaD"/>
</dbReference>
<dbReference type="EMBL" id="DTHO01000039">
    <property type="protein sequence ID" value="HGG99551.1"/>
    <property type="molecule type" value="Genomic_DNA"/>
</dbReference>
<dbReference type="PANTHER" id="PTHR33371">
    <property type="entry name" value="INTERMEMBRANE PHOSPHOLIPID TRANSPORT SYSTEM BINDING PROTEIN MLAD-RELATED"/>
    <property type="match status" value="1"/>
</dbReference>
<feature type="transmembrane region" description="Helical" evidence="2">
    <location>
        <begin position="18"/>
        <end position="37"/>
    </location>
</feature>
<sequence length="296" mass="33427">MQIIRETDPRFVFLRGKILLFIGIAIAGILVLIVFIGKQRGVFTKTEDFHFITSKATGLREGMPVKVSGFKIGRLKEMKLQDDGTVKITLSIEQSQIKWFREGSVAILTKEGLIGESYIEILPGNGQPLKPGQSIKFFKQAGIEEIAAELKTEISEILSGLKETINYINEPQGNIRKSMENIEKISQNLIKTTEKTNQLLDELNRKLPSITEKSEKTVEELIELINSAKSFTKELNETAQIIKGTARKDLPVMVERAKKNMQDLDEILQSIKGLWPIREGIKKQEVKPIEADSYEK</sequence>
<evidence type="ECO:0000259" key="3">
    <source>
        <dbReference type="Pfam" id="PF02470"/>
    </source>
</evidence>
<dbReference type="Pfam" id="PF02470">
    <property type="entry name" value="MlaD"/>
    <property type="match status" value="1"/>
</dbReference>
<keyword evidence="2" id="KW-0472">Membrane</keyword>
<comment type="caution">
    <text evidence="4">The sequence shown here is derived from an EMBL/GenBank/DDBJ whole genome shotgun (WGS) entry which is preliminary data.</text>
</comment>
<accession>A0A7C4EQ13</accession>
<feature type="coiled-coil region" evidence="1">
    <location>
        <begin position="186"/>
        <end position="220"/>
    </location>
</feature>
<gene>
    <name evidence="4" type="ORF">ENV75_03755</name>
</gene>
<proteinExistence type="predicted"/>
<feature type="domain" description="Mce/MlaD" evidence="3">
    <location>
        <begin position="48"/>
        <end position="124"/>
    </location>
</feature>
<keyword evidence="2" id="KW-0812">Transmembrane</keyword>
<evidence type="ECO:0000256" key="1">
    <source>
        <dbReference type="SAM" id="Coils"/>
    </source>
</evidence>
<organism evidence="4">
    <name type="scientific">Thermodesulfovibrio aggregans</name>
    <dbReference type="NCBI Taxonomy" id="86166"/>
    <lineage>
        <taxon>Bacteria</taxon>
        <taxon>Pseudomonadati</taxon>
        <taxon>Nitrospirota</taxon>
        <taxon>Thermodesulfovibrionia</taxon>
        <taxon>Thermodesulfovibrionales</taxon>
        <taxon>Thermodesulfovibrionaceae</taxon>
        <taxon>Thermodesulfovibrio</taxon>
    </lineage>
</organism>
<reference evidence="4" key="1">
    <citation type="journal article" date="2020" name="mSystems">
        <title>Genome- and Community-Level Interaction Insights into Carbon Utilization and Element Cycling Functions of Hydrothermarchaeota in Hydrothermal Sediment.</title>
        <authorList>
            <person name="Zhou Z."/>
            <person name="Liu Y."/>
            <person name="Xu W."/>
            <person name="Pan J."/>
            <person name="Luo Z.H."/>
            <person name="Li M."/>
        </authorList>
    </citation>
    <scope>NUCLEOTIDE SEQUENCE [LARGE SCALE GENOMIC DNA]</scope>
    <source>
        <strain evidence="4">SpSt-788</strain>
    </source>
</reference>
<dbReference type="InterPro" id="IPR052336">
    <property type="entry name" value="MlaD_Phospholipid_Transporter"/>
</dbReference>
<evidence type="ECO:0000313" key="4">
    <source>
        <dbReference type="EMBL" id="HGG99551.1"/>
    </source>
</evidence>
<dbReference type="SUPFAM" id="SSF58104">
    <property type="entry name" value="Methyl-accepting chemotaxis protein (MCP) signaling domain"/>
    <property type="match status" value="1"/>
</dbReference>
<protein>
    <submittedName>
        <fullName evidence="4">MCE family protein</fullName>
    </submittedName>
</protein>
<dbReference type="AlphaFoldDB" id="A0A7C4EQ13"/>